<dbReference type="InterPro" id="IPR000515">
    <property type="entry name" value="MetI-like"/>
</dbReference>
<feature type="transmembrane region" description="Helical" evidence="7">
    <location>
        <begin position="97"/>
        <end position="118"/>
    </location>
</feature>
<feature type="transmembrane region" description="Helical" evidence="7">
    <location>
        <begin position="235"/>
        <end position="257"/>
    </location>
</feature>
<dbReference type="InterPro" id="IPR035906">
    <property type="entry name" value="MetI-like_sf"/>
</dbReference>
<reference evidence="9 10" key="1">
    <citation type="submission" date="2020-07" db="EMBL/GenBank/DDBJ databases">
        <title>Sequencing the genomes of 1000 actinobacteria strains.</title>
        <authorList>
            <person name="Klenk H.-P."/>
        </authorList>
    </citation>
    <scope>NUCLEOTIDE SEQUENCE [LARGE SCALE GENOMIC DNA]</scope>
    <source>
        <strain evidence="9 10">DSM 22185</strain>
    </source>
</reference>
<dbReference type="Proteomes" id="UP000552045">
    <property type="component" value="Unassembled WGS sequence"/>
</dbReference>
<dbReference type="CDD" id="cd06261">
    <property type="entry name" value="TM_PBP2"/>
    <property type="match status" value="1"/>
</dbReference>
<evidence type="ECO:0000256" key="3">
    <source>
        <dbReference type="ARBA" id="ARBA00022475"/>
    </source>
</evidence>
<gene>
    <name evidence="9" type="ORF">BKA02_000561</name>
</gene>
<keyword evidence="5 7" id="KW-1133">Transmembrane helix</keyword>
<feature type="transmembrane region" description="Helical" evidence="7">
    <location>
        <begin position="130"/>
        <end position="151"/>
    </location>
</feature>
<evidence type="ECO:0000259" key="8">
    <source>
        <dbReference type="PROSITE" id="PS50928"/>
    </source>
</evidence>
<dbReference type="InterPro" id="IPR051393">
    <property type="entry name" value="ABC_transporter_permease"/>
</dbReference>
<keyword evidence="4 7" id="KW-0812">Transmembrane</keyword>
<feature type="transmembrane region" description="Helical" evidence="7">
    <location>
        <begin position="33"/>
        <end position="52"/>
    </location>
</feature>
<keyword evidence="3" id="KW-1003">Cell membrane</keyword>
<comment type="caution">
    <text evidence="9">The sequence shown here is derived from an EMBL/GenBank/DDBJ whole genome shotgun (WGS) entry which is preliminary data.</text>
</comment>
<dbReference type="PROSITE" id="PS50928">
    <property type="entry name" value="ABC_TM1"/>
    <property type="match status" value="1"/>
</dbReference>
<evidence type="ECO:0000313" key="9">
    <source>
        <dbReference type="EMBL" id="NYD53506.1"/>
    </source>
</evidence>
<keyword evidence="6 7" id="KW-0472">Membrane</keyword>
<proteinExistence type="inferred from homology"/>
<comment type="subcellular location">
    <subcellularLocation>
        <location evidence="1 7">Cell membrane</location>
        <topology evidence="1 7">Multi-pass membrane protein</topology>
    </subcellularLocation>
</comment>
<evidence type="ECO:0000256" key="2">
    <source>
        <dbReference type="ARBA" id="ARBA00022448"/>
    </source>
</evidence>
<dbReference type="GO" id="GO:0005886">
    <property type="term" value="C:plasma membrane"/>
    <property type="evidence" value="ECO:0007669"/>
    <property type="project" value="UniProtKB-SubCell"/>
</dbReference>
<dbReference type="Pfam" id="PF00528">
    <property type="entry name" value="BPD_transp_1"/>
    <property type="match status" value="1"/>
</dbReference>
<evidence type="ECO:0000256" key="7">
    <source>
        <dbReference type="RuleBase" id="RU363032"/>
    </source>
</evidence>
<feature type="transmembrane region" description="Helical" evidence="7">
    <location>
        <begin position="176"/>
        <end position="202"/>
    </location>
</feature>
<keyword evidence="2 7" id="KW-0813">Transport</keyword>
<accession>A0A7Y9ETI2</accession>
<dbReference type="RefSeq" id="WP_179431105.1">
    <property type="nucleotide sequence ID" value="NZ_BAABLC010000005.1"/>
</dbReference>
<dbReference type="PANTHER" id="PTHR30193">
    <property type="entry name" value="ABC TRANSPORTER PERMEASE PROTEIN"/>
    <property type="match status" value="1"/>
</dbReference>
<dbReference type="EMBL" id="JACCBH010000001">
    <property type="protein sequence ID" value="NYD53506.1"/>
    <property type="molecule type" value="Genomic_DNA"/>
</dbReference>
<name>A0A7Y9ETI2_9MICO</name>
<organism evidence="9 10">
    <name type="scientific">Microbacterium pseudoresistens</name>
    <dbReference type="NCBI Taxonomy" id="640634"/>
    <lineage>
        <taxon>Bacteria</taxon>
        <taxon>Bacillati</taxon>
        <taxon>Actinomycetota</taxon>
        <taxon>Actinomycetes</taxon>
        <taxon>Micrococcales</taxon>
        <taxon>Microbacteriaceae</taxon>
        <taxon>Microbacterium</taxon>
    </lineage>
</organism>
<keyword evidence="9" id="KW-0762">Sugar transport</keyword>
<evidence type="ECO:0000256" key="4">
    <source>
        <dbReference type="ARBA" id="ARBA00022692"/>
    </source>
</evidence>
<keyword evidence="10" id="KW-1185">Reference proteome</keyword>
<evidence type="ECO:0000313" key="10">
    <source>
        <dbReference type="Proteomes" id="UP000552045"/>
    </source>
</evidence>
<dbReference type="AlphaFoldDB" id="A0A7Y9ETI2"/>
<dbReference type="GO" id="GO:0055085">
    <property type="term" value="P:transmembrane transport"/>
    <property type="evidence" value="ECO:0007669"/>
    <property type="project" value="InterPro"/>
</dbReference>
<comment type="similarity">
    <text evidence="7">Belongs to the binding-protein-dependent transport system permease family.</text>
</comment>
<protein>
    <submittedName>
        <fullName evidence="9">Multiple sugar transport system permease protein</fullName>
    </submittedName>
</protein>
<evidence type="ECO:0000256" key="1">
    <source>
        <dbReference type="ARBA" id="ARBA00004651"/>
    </source>
</evidence>
<sequence>MAILAQNRAVGTGTGGDKTPPVPAVRRFFRANAFGYALIAPQLIGFAIFGLVTTVQSIWLSLNSINALSGVTTFVGLENYVNLITGDRFPLVFTNTVFFVAAFSLLNIAVAMGIALLLNNRLRGVNIFRAAVFIPALVTMVAWALVSRFILQPEGLLDFLVSFTGAEETPWLRSRWLTLTVIIFVQLTKNVGINVLLCLAGLQAVDRELLEAAETDGAGWWARFRHVTIPQVSPTLFMVFLLTVVASFKVFEVILILTNGGPGYETNVLSFMIYDEAFRRHDFGEASALAVILLLMIIVVSSVLWAIRKKLVYAEND</sequence>
<evidence type="ECO:0000256" key="5">
    <source>
        <dbReference type="ARBA" id="ARBA00022989"/>
    </source>
</evidence>
<feature type="domain" description="ABC transmembrane type-1" evidence="8">
    <location>
        <begin position="93"/>
        <end position="304"/>
    </location>
</feature>
<evidence type="ECO:0000256" key="6">
    <source>
        <dbReference type="ARBA" id="ARBA00023136"/>
    </source>
</evidence>
<dbReference type="SUPFAM" id="SSF161098">
    <property type="entry name" value="MetI-like"/>
    <property type="match status" value="1"/>
</dbReference>
<dbReference type="PANTHER" id="PTHR30193:SF37">
    <property type="entry name" value="INNER MEMBRANE ABC TRANSPORTER PERMEASE PROTEIN YCJO"/>
    <property type="match status" value="1"/>
</dbReference>
<feature type="transmembrane region" description="Helical" evidence="7">
    <location>
        <begin position="286"/>
        <end position="307"/>
    </location>
</feature>
<dbReference type="Gene3D" id="1.10.3720.10">
    <property type="entry name" value="MetI-like"/>
    <property type="match status" value="1"/>
</dbReference>